<sequence>MEERIAINKNNNKKRRRLKVKDNKRSRKIKQIQNLKKKDRRMKLSLSVFTFLFVVSLLVTALVKRNNLNAKRYEYNTLQADIVSYELQRDRLNTRLEEAIDLNLIQRYALEELGMVYKDDDNTVKLNVDRN</sequence>
<dbReference type="KEGG" id="apr:Apre_1206"/>
<dbReference type="EMBL" id="CP001708">
    <property type="protein sequence ID" value="ACV29230.1"/>
    <property type="molecule type" value="Genomic_DNA"/>
</dbReference>
<evidence type="ECO:0000313" key="3">
    <source>
        <dbReference type="Proteomes" id="UP000002294"/>
    </source>
</evidence>
<dbReference type="AlphaFoldDB" id="C7RDG7"/>
<evidence type="ECO:0008006" key="4">
    <source>
        <dbReference type="Google" id="ProtNLM"/>
    </source>
</evidence>
<evidence type="ECO:0000256" key="1">
    <source>
        <dbReference type="SAM" id="Coils"/>
    </source>
</evidence>
<keyword evidence="3" id="KW-1185">Reference proteome</keyword>
<dbReference type="RefSeq" id="WP_015778129.1">
    <property type="nucleotide sequence ID" value="NC_013171.1"/>
</dbReference>
<dbReference type="STRING" id="525919.Apre_1206"/>
<keyword evidence="1" id="KW-0175">Coiled coil</keyword>
<proteinExistence type="predicted"/>
<name>C7RDG7_ANAPD</name>
<dbReference type="OrthoDB" id="1692822at2"/>
<dbReference type="Proteomes" id="UP000002294">
    <property type="component" value="Chromosome"/>
</dbReference>
<protein>
    <recommendedName>
        <fullName evidence="4">Septum formation initiator</fullName>
    </recommendedName>
</protein>
<dbReference type="eggNOG" id="ENOG5034372">
    <property type="taxonomic scope" value="Bacteria"/>
</dbReference>
<evidence type="ECO:0000313" key="2">
    <source>
        <dbReference type="EMBL" id="ACV29230.1"/>
    </source>
</evidence>
<organism evidence="2 3">
    <name type="scientific">Anaerococcus prevotii (strain ATCC 9321 / DSM 20548 / JCM 6508 / NCTC 11806 / PC1)</name>
    <name type="common">Peptostreptococcus prevotii</name>
    <name type="synonym">Peptococcus prevotii</name>
    <dbReference type="NCBI Taxonomy" id="525919"/>
    <lineage>
        <taxon>Bacteria</taxon>
        <taxon>Bacillati</taxon>
        <taxon>Bacillota</taxon>
        <taxon>Tissierellia</taxon>
        <taxon>Tissierellales</taxon>
        <taxon>Peptoniphilaceae</taxon>
        <taxon>Anaerococcus</taxon>
    </lineage>
</organism>
<gene>
    <name evidence="2" type="ordered locus">Apre_1206</name>
</gene>
<feature type="coiled-coil region" evidence="1">
    <location>
        <begin position="75"/>
        <end position="102"/>
    </location>
</feature>
<dbReference type="HOGENOM" id="CLU_1923194_0_0_9"/>
<accession>C7RDG7</accession>
<reference evidence="2 3" key="1">
    <citation type="journal article" date="2009" name="Stand. Genomic Sci.">
        <title>Complete genome sequence of Anaerococcus prevotii type strain (PC1).</title>
        <authorList>
            <person name="Labutti K."/>
            <person name="Pukall R."/>
            <person name="Steenblock K."/>
            <person name="Glavina Del Rio T."/>
            <person name="Tice H."/>
            <person name="Copeland A."/>
            <person name="Cheng J.F."/>
            <person name="Lucas S."/>
            <person name="Chen F."/>
            <person name="Nolan M."/>
            <person name="Bruce D."/>
            <person name="Goodwin L."/>
            <person name="Pitluck S."/>
            <person name="Ivanova N."/>
            <person name="Mavromatis K."/>
            <person name="Ovchinnikova G."/>
            <person name="Pati A."/>
            <person name="Chen A."/>
            <person name="Palaniappan K."/>
            <person name="Land M."/>
            <person name="Hauser L."/>
            <person name="Chang Y.J."/>
            <person name="Jeffries C.D."/>
            <person name="Chain P."/>
            <person name="Saunders E."/>
            <person name="Brettin T."/>
            <person name="Detter J.C."/>
            <person name="Han C."/>
            <person name="Goker M."/>
            <person name="Bristow J."/>
            <person name="Eisen J.A."/>
            <person name="Markowitz V."/>
            <person name="Hugenholtz P."/>
            <person name="Kyrpides N.C."/>
            <person name="Klenk H.P."/>
            <person name="Lapidus A."/>
        </authorList>
    </citation>
    <scope>NUCLEOTIDE SEQUENCE [LARGE SCALE GENOMIC DNA]</scope>
    <source>
        <strain evidence="3">ATCC 9321 / DSM 20548 / JCM 6508 / NCTC 11806 / PC1</strain>
    </source>
</reference>